<evidence type="ECO:0000256" key="2">
    <source>
        <dbReference type="ARBA" id="ARBA00023043"/>
    </source>
</evidence>
<feature type="signal peptide" evidence="4">
    <location>
        <begin position="1"/>
        <end position="31"/>
    </location>
</feature>
<dbReference type="Pfam" id="PF00023">
    <property type="entry name" value="Ank"/>
    <property type="match status" value="1"/>
</dbReference>
<feature type="repeat" description="ANK" evidence="3">
    <location>
        <begin position="167"/>
        <end position="199"/>
    </location>
</feature>
<proteinExistence type="predicted"/>
<dbReference type="Proteomes" id="UP000228593">
    <property type="component" value="Unassembled WGS sequence"/>
</dbReference>
<dbReference type="InterPro" id="IPR036770">
    <property type="entry name" value="Ankyrin_rpt-contain_sf"/>
</dbReference>
<dbReference type="OrthoDB" id="198309at2"/>
<dbReference type="InterPro" id="IPR002110">
    <property type="entry name" value="Ankyrin_rpt"/>
</dbReference>
<organism evidence="5 6">
    <name type="scientific">Massilia psychrophila</name>
    <dbReference type="NCBI Taxonomy" id="1603353"/>
    <lineage>
        <taxon>Bacteria</taxon>
        <taxon>Pseudomonadati</taxon>
        <taxon>Pseudomonadota</taxon>
        <taxon>Betaproteobacteria</taxon>
        <taxon>Burkholderiales</taxon>
        <taxon>Oxalobacteraceae</taxon>
        <taxon>Telluria group</taxon>
        <taxon>Massilia</taxon>
    </lineage>
</organism>
<dbReference type="RefSeq" id="WP_099915613.1">
    <property type="nucleotide sequence ID" value="NZ_BMHS01000011.1"/>
</dbReference>
<protein>
    <submittedName>
        <fullName evidence="5">Uncharacterized protein</fullName>
    </submittedName>
</protein>
<evidence type="ECO:0000256" key="3">
    <source>
        <dbReference type="PROSITE-ProRule" id="PRU00023"/>
    </source>
</evidence>
<dbReference type="Pfam" id="PF12796">
    <property type="entry name" value="Ank_2"/>
    <property type="match status" value="1"/>
</dbReference>
<dbReference type="EMBL" id="PDOB01000010">
    <property type="protein sequence ID" value="PIL40271.1"/>
    <property type="molecule type" value="Genomic_DNA"/>
</dbReference>
<dbReference type="PROSITE" id="PS50297">
    <property type="entry name" value="ANK_REP_REGION"/>
    <property type="match status" value="3"/>
</dbReference>
<dbReference type="PANTHER" id="PTHR24198">
    <property type="entry name" value="ANKYRIN REPEAT AND PROTEIN KINASE DOMAIN-CONTAINING PROTEIN"/>
    <property type="match status" value="1"/>
</dbReference>
<dbReference type="PRINTS" id="PR01415">
    <property type="entry name" value="ANKYRIN"/>
</dbReference>
<evidence type="ECO:0000256" key="1">
    <source>
        <dbReference type="ARBA" id="ARBA00022737"/>
    </source>
</evidence>
<keyword evidence="6" id="KW-1185">Reference proteome</keyword>
<feature type="repeat" description="ANK" evidence="3">
    <location>
        <begin position="134"/>
        <end position="166"/>
    </location>
</feature>
<feature type="chain" id="PRO_5013775673" evidence="4">
    <location>
        <begin position="32"/>
        <end position="236"/>
    </location>
</feature>
<keyword evidence="4" id="KW-0732">Signal</keyword>
<comment type="caution">
    <text evidence="5">The sequence shown here is derived from an EMBL/GenBank/DDBJ whole genome shotgun (WGS) entry which is preliminary data.</text>
</comment>
<feature type="repeat" description="ANK" evidence="3">
    <location>
        <begin position="104"/>
        <end position="132"/>
    </location>
</feature>
<keyword evidence="2 3" id="KW-0040">ANK repeat</keyword>
<accession>A0A2G8T2K8</accession>
<dbReference type="PANTHER" id="PTHR24198:SF165">
    <property type="entry name" value="ANKYRIN REPEAT-CONTAINING PROTEIN-RELATED"/>
    <property type="match status" value="1"/>
</dbReference>
<dbReference type="PROSITE" id="PS50088">
    <property type="entry name" value="ANK_REPEAT"/>
    <property type="match status" value="3"/>
</dbReference>
<dbReference type="Gene3D" id="1.25.40.20">
    <property type="entry name" value="Ankyrin repeat-containing domain"/>
    <property type="match status" value="1"/>
</dbReference>
<dbReference type="SUPFAM" id="SSF48403">
    <property type="entry name" value="Ankyrin repeat"/>
    <property type="match status" value="1"/>
</dbReference>
<gene>
    <name evidence="5" type="ORF">CR103_08805</name>
</gene>
<dbReference type="SMART" id="SM00248">
    <property type="entry name" value="ANK"/>
    <property type="match status" value="4"/>
</dbReference>
<dbReference type="AlphaFoldDB" id="A0A2G8T2K8"/>
<name>A0A2G8T2K8_9BURK</name>
<sequence>MSIPGFFSSQFIRNICCVAIAVTLGAGPAGAATIAQLTTFFRSVKLNDAGTVSTMIAGGMVGPNAIDPIGGESGLILALREGSSGVFDVLLAHPSTKLELKAPNGNTALMMASFKHNVPAVKALLAKGAIVNRPGWTALHFAAAAGDDEITRILLDHSAYIDAEAPAKFTPLMIAAREGHESTVGLLLDEGADASLKNSESLTAAQIAQRADKPRIAAAIATHLARRSPPNPGPNR</sequence>
<evidence type="ECO:0000256" key="4">
    <source>
        <dbReference type="SAM" id="SignalP"/>
    </source>
</evidence>
<keyword evidence="1" id="KW-0677">Repeat</keyword>
<evidence type="ECO:0000313" key="6">
    <source>
        <dbReference type="Proteomes" id="UP000228593"/>
    </source>
</evidence>
<evidence type="ECO:0000313" key="5">
    <source>
        <dbReference type="EMBL" id="PIL40271.1"/>
    </source>
</evidence>
<reference evidence="5 6" key="1">
    <citation type="submission" date="2017-10" db="EMBL/GenBank/DDBJ databases">
        <title>Massilia psychrophilum sp. nov., a novel purple-pigmented bacterium isolated from Tianshan glacier, Xinjiang Municipality, China.</title>
        <authorList>
            <person name="Wang H."/>
        </authorList>
    </citation>
    <scope>NUCLEOTIDE SEQUENCE [LARGE SCALE GENOMIC DNA]</scope>
    <source>
        <strain evidence="5 6">JCM 30813</strain>
    </source>
</reference>